<feature type="transmembrane region" description="Helical" evidence="1">
    <location>
        <begin position="364"/>
        <end position="388"/>
    </location>
</feature>
<evidence type="ECO:0000256" key="2">
    <source>
        <dbReference type="SAM" id="SignalP"/>
    </source>
</evidence>
<evidence type="ECO:0000313" key="3">
    <source>
        <dbReference type="EMBL" id="RPA82875.1"/>
    </source>
</evidence>
<sequence length="528" mass="60231">MPSLYHTLLSTLLALSTLHLASASARLPKNVWYRPDSPFTHEINLHQLHNHRSLQPRTLETGLTPEESETITQNLLYCYKTTLLHIHLADGDRERRKYHAGHNEELLEPLVKHIERNTYASLFPSKTTLPTCSYPIAESDKVTKQLIRRLLSEQEDPLLRWCTDYVKTRPSHREVPLYALAKSSPFIWRAGRLLPNFVTNCTDDSDETNQLAWWDYGPIWPTSPPGPIFKEGETLWAGKKVQIRRNDSMPLPKPLRPQYVLFVAEKATGHTNYAKWGNKVAYAPIVNNEVTVPMIGGKVAVVGLGMHYARLRDENIVTDVSIIQVDPIQHVTAYIFGTLGMVYLIFITPLVYRKCMSQALRSKVDNVLLWLYVPIGLVLHIMLSFNLGPCKYLIWTRHCIYALVAAALYDCIVLWLYCARKYMRPREERPPGIPGQSGCLASEKSAFGKNTEGTNEGLRGRKQERKTHYATIGFVAAVLWIVLIPTFLIVVLSNRNTLKREVNWLVLWNSRALHWNSGSAYLSVALKK</sequence>
<dbReference type="EMBL" id="ML119668">
    <property type="protein sequence ID" value="RPA82875.1"/>
    <property type="molecule type" value="Genomic_DNA"/>
</dbReference>
<feature type="transmembrane region" description="Helical" evidence="1">
    <location>
        <begin position="400"/>
        <end position="419"/>
    </location>
</feature>
<keyword evidence="1" id="KW-1133">Transmembrane helix</keyword>
<protein>
    <recommendedName>
        <fullName evidence="5">G-protein coupled receptors family 3 profile domain-containing protein</fullName>
    </recommendedName>
</protein>
<evidence type="ECO:0008006" key="5">
    <source>
        <dbReference type="Google" id="ProtNLM"/>
    </source>
</evidence>
<feature type="signal peptide" evidence="2">
    <location>
        <begin position="1"/>
        <end position="23"/>
    </location>
</feature>
<name>A0A3N4I9W2_ASCIM</name>
<keyword evidence="2" id="KW-0732">Signal</keyword>
<dbReference type="AlphaFoldDB" id="A0A3N4I9W2"/>
<accession>A0A3N4I9W2</accession>
<keyword evidence="1" id="KW-0812">Transmembrane</keyword>
<gene>
    <name evidence="3" type="ORF">BJ508DRAFT_343668</name>
</gene>
<reference evidence="3 4" key="1">
    <citation type="journal article" date="2018" name="Nat. Ecol. Evol.">
        <title>Pezizomycetes genomes reveal the molecular basis of ectomycorrhizal truffle lifestyle.</title>
        <authorList>
            <person name="Murat C."/>
            <person name="Payen T."/>
            <person name="Noel B."/>
            <person name="Kuo A."/>
            <person name="Morin E."/>
            <person name="Chen J."/>
            <person name="Kohler A."/>
            <person name="Krizsan K."/>
            <person name="Balestrini R."/>
            <person name="Da Silva C."/>
            <person name="Montanini B."/>
            <person name="Hainaut M."/>
            <person name="Levati E."/>
            <person name="Barry K.W."/>
            <person name="Belfiori B."/>
            <person name="Cichocki N."/>
            <person name="Clum A."/>
            <person name="Dockter R.B."/>
            <person name="Fauchery L."/>
            <person name="Guy J."/>
            <person name="Iotti M."/>
            <person name="Le Tacon F."/>
            <person name="Lindquist E.A."/>
            <person name="Lipzen A."/>
            <person name="Malagnac F."/>
            <person name="Mello A."/>
            <person name="Molinier V."/>
            <person name="Miyauchi S."/>
            <person name="Poulain J."/>
            <person name="Riccioni C."/>
            <person name="Rubini A."/>
            <person name="Sitrit Y."/>
            <person name="Splivallo R."/>
            <person name="Traeger S."/>
            <person name="Wang M."/>
            <person name="Zifcakova L."/>
            <person name="Wipf D."/>
            <person name="Zambonelli A."/>
            <person name="Paolocci F."/>
            <person name="Nowrousian M."/>
            <person name="Ottonello S."/>
            <person name="Baldrian P."/>
            <person name="Spatafora J.W."/>
            <person name="Henrissat B."/>
            <person name="Nagy L.G."/>
            <person name="Aury J.M."/>
            <person name="Wincker P."/>
            <person name="Grigoriev I.V."/>
            <person name="Bonfante P."/>
            <person name="Martin F.M."/>
        </authorList>
    </citation>
    <scope>NUCLEOTIDE SEQUENCE [LARGE SCALE GENOMIC DNA]</scope>
    <source>
        <strain evidence="3 4">RN42</strain>
    </source>
</reference>
<keyword evidence="4" id="KW-1185">Reference proteome</keyword>
<feature type="transmembrane region" description="Helical" evidence="1">
    <location>
        <begin position="331"/>
        <end position="352"/>
    </location>
</feature>
<dbReference type="Proteomes" id="UP000275078">
    <property type="component" value="Unassembled WGS sequence"/>
</dbReference>
<evidence type="ECO:0000256" key="1">
    <source>
        <dbReference type="SAM" id="Phobius"/>
    </source>
</evidence>
<keyword evidence="1" id="KW-0472">Membrane</keyword>
<evidence type="ECO:0000313" key="4">
    <source>
        <dbReference type="Proteomes" id="UP000275078"/>
    </source>
</evidence>
<organism evidence="3 4">
    <name type="scientific">Ascobolus immersus RN42</name>
    <dbReference type="NCBI Taxonomy" id="1160509"/>
    <lineage>
        <taxon>Eukaryota</taxon>
        <taxon>Fungi</taxon>
        <taxon>Dikarya</taxon>
        <taxon>Ascomycota</taxon>
        <taxon>Pezizomycotina</taxon>
        <taxon>Pezizomycetes</taxon>
        <taxon>Pezizales</taxon>
        <taxon>Ascobolaceae</taxon>
        <taxon>Ascobolus</taxon>
    </lineage>
</organism>
<feature type="transmembrane region" description="Helical" evidence="1">
    <location>
        <begin position="469"/>
        <end position="492"/>
    </location>
</feature>
<proteinExistence type="predicted"/>
<feature type="chain" id="PRO_5018062504" description="G-protein coupled receptors family 3 profile domain-containing protein" evidence="2">
    <location>
        <begin position="24"/>
        <end position="528"/>
    </location>
</feature>